<dbReference type="PANTHER" id="PTHR41532">
    <property type="entry name" value="FIXS PROTEIN"/>
    <property type="match status" value="1"/>
</dbReference>
<keyword evidence="1" id="KW-0812">Transmembrane</keyword>
<dbReference type="Pfam" id="PF03597">
    <property type="entry name" value="FixS"/>
    <property type="match status" value="1"/>
</dbReference>
<name>A0A4Q9BB43_9BACT</name>
<reference evidence="2 3" key="1">
    <citation type="submission" date="2019-02" db="EMBL/GenBank/DDBJ databases">
        <title>Genome of a new Bacteroidetes strain.</title>
        <authorList>
            <person name="Pitt A."/>
        </authorList>
    </citation>
    <scope>NUCLEOTIDE SEQUENCE [LARGE SCALE GENOMIC DNA]</scope>
    <source>
        <strain evidence="2 3">103A-SOEBACH</strain>
    </source>
</reference>
<keyword evidence="1" id="KW-0472">Membrane</keyword>
<dbReference type="PANTHER" id="PTHR41532:SF1">
    <property type="entry name" value="FIXS PROTEIN"/>
    <property type="match status" value="1"/>
</dbReference>
<dbReference type="RefSeq" id="WP_130896580.1">
    <property type="nucleotide sequence ID" value="NZ_CP049835.1"/>
</dbReference>
<dbReference type="OrthoDB" id="9802763at2"/>
<evidence type="ECO:0000313" key="2">
    <source>
        <dbReference type="EMBL" id="TBH73339.1"/>
    </source>
</evidence>
<proteinExistence type="predicted"/>
<accession>A0A4Q9BB43</accession>
<evidence type="ECO:0000313" key="3">
    <source>
        <dbReference type="Proteomes" id="UP000293583"/>
    </source>
</evidence>
<keyword evidence="3" id="KW-1185">Reference proteome</keyword>
<evidence type="ECO:0000256" key="1">
    <source>
        <dbReference type="SAM" id="Phobius"/>
    </source>
</evidence>
<sequence length="51" mass="5851">MEIMYLMIGLSLFMAIGFVIAFVWSVKTGQQEDLITPAMRILQEDEKNTNL</sequence>
<dbReference type="EMBL" id="SEWY01000003">
    <property type="protein sequence ID" value="TBH73339.1"/>
    <property type="molecule type" value="Genomic_DNA"/>
</dbReference>
<dbReference type="AlphaFoldDB" id="A0A4Q9BB43"/>
<dbReference type="InterPro" id="IPR004714">
    <property type="entry name" value="Cyt_oxidase_maturation_cbb3"/>
</dbReference>
<protein>
    <submittedName>
        <fullName evidence="2">Cbb3-type cytochrome oxidase assembly protein CcoS</fullName>
    </submittedName>
</protein>
<gene>
    <name evidence="2" type="primary">ccoS</name>
    <name evidence="2" type="ORF">EWU20_08185</name>
</gene>
<dbReference type="Proteomes" id="UP000293583">
    <property type="component" value="Unassembled WGS sequence"/>
</dbReference>
<keyword evidence="1" id="KW-1133">Transmembrane helix</keyword>
<dbReference type="NCBIfam" id="TIGR00847">
    <property type="entry name" value="ccoS"/>
    <property type="match status" value="1"/>
</dbReference>
<organism evidence="2 3">
    <name type="scientific">Aquirufa antheringensis</name>
    <dbReference type="NCBI Taxonomy" id="2516559"/>
    <lineage>
        <taxon>Bacteria</taxon>
        <taxon>Pseudomonadati</taxon>
        <taxon>Bacteroidota</taxon>
        <taxon>Cytophagia</taxon>
        <taxon>Cytophagales</taxon>
        <taxon>Flectobacillaceae</taxon>
        <taxon>Aquirufa</taxon>
    </lineage>
</organism>
<comment type="caution">
    <text evidence="2">The sequence shown here is derived from an EMBL/GenBank/DDBJ whole genome shotgun (WGS) entry which is preliminary data.</text>
</comment>
<feature type="transmembrane region" description="Helical" evidence="1">
    <location>
        <begin position="6"/>
        <end position="26"/>
    </location>
</feature>